<comment type="caution">
    <text evidence="11">Lacks conserved residue(s) required for the propagation of feature annotation.</text>
</comment>
<dbReference type="InterPro" id="IPR050472">
    <property type="entry name" value="Anth_synth/Amidotransfase"/>
</dbReference>
<dbReference type="PROSITE" id="PS51273">
    <property type="entry name" value="GATASE_TYPE_1"/>
    <property type="match status" value="1"/>
</dbReference>
<feature type="binding site" evidence="11">
    <location>
        <position position="306"/>
    </location>
    <ligand>
        <name>L-glutamine</name>
        <dbReference type="ChEBI" id="CHEBI:58359"/>
    </ligand>
</feature>
<dbReference type="Proteomes" id="UP000002432">
    <property type="component" value="Chromosome"/>
</dbReference>
<keyword evidence="11" id="KW-0055">Arginine biosynthesis</keyword>
<comment type="pathway">
    <text evidence="1 11">Pyrimidine metabolism; UMP biosynthesis via de novo pathway; (S)-dihydroorotate from bicarbonate: step 1/3.</text>
</comment>
<evidence type="ECO:0000256" key="10">
    <source>
        <dbReference type="ARBA" id="ARBA00049285"/>
    </source>
</evidence>
<evidence type="ECO:0000256" key="2">
    <source>
        <dbReference type="ARBA" id="ARBA00005077"/>
    </source>
</evidence>
<dbReference type="FunFam" id="3.50.30.20:FF:000001">
    <property type="entry name" value="Carbamoyl-phosphate synthase small chain"/>
    <property type="match status" value="1"/>
</dbReference>
<feature type="domain" description="Carbamoyl-phosphate synthase small subunit N-terminal" evidence="12">
    <location>
        <begin position="1"/>
        <end position="131"/>
    </location>
</feature>
<feature type="active site" evidence="11">
    <location>
        <position position="346"/>
    </location>
</feature>
<dbReference type="PANTHER" id="PTHR43418:SF7">
    <property type="entry name" value="CARBAMOYL-PHOSPHATE SYNTHASE SMALL CHAIN"/>
    <property type="match status" value="1"/>
</dbReference>
<dbReference type="EC" id="6.3.5.5" evidence="11"/>
<comment type="similarity">
    <text evidence="3 11">Belongs to the CarA family.</text>
</comment>
<evidence type="ECO:0000256" key="3">
    <source>
        <dbReference type="ARBA" id="ARBA00007800"/>
    </source>
</evidence>
<dbReference type="GO" id="GO:0006526">
    <property type="term" value="P:L-arginine biosynthetic process"/>
    <property type="evidence" value="ECO:0007669"/>
    <property type="project" value="UniProtKB-UniRule"/>
</dbReference>
<dbReference type="NCBIfam" id="NF009475">
    <property type="entry name" value="PRK12838.1"/>
    <property type="match status" value="1"/>
</dbReference>
<evidence type="ECO:0000256" key="5">
    <source>
        <dbReference type="ARBA" id="ARBA00022741"/>
    </source>
</evidence>
<evidence type="ECO:0000313" key="14">
    <source>
        <dbReference type="Proteomes" id="UP000002432"/>
    </source>
</evidence>
<dbReference type="GO" id="GO:0004359">
    <property type="term" value="F:glutaminase activity"/>
    <property type="evidence" value="ECO:0007669"/>
    <property type="project" value="RHEA"/>
</dbReference>
<feature type="binding site" evidence="11">
    <location>
        <position position="236"/>
    </location>
    <ligand>
        <name>L-glutamine</name>
        <dbReference type="ChEBI" id="CHEBI:58359"/>
    </ligand>
</feature>
<keyword evidence="4 11" id="KW-0436">Ligase</keyword>
<dbReference type="RefSeq" id="WP_011522996.1">
    <property type="nucleotide sequence ID" value="NC_008009.1"/>
</dbReference>
<feature type="binding site" evidence="11">
    <location>
        <position position="45"/>
    </location>
    <ligand>
        <name>L-glutamine</name>
        <dbReference type="ChEBI" id="CHEBI:58359"/>
    </ligand>
</feature>
<dbReference type="InterPro" id="IPR006274">
    <property type="entry name" value="CarbamoylP_synth_ssu"/>
</dbReference>
<organism evidence="13 14">
    <name type="scientific">Koribacter versatilis (strain Ellin345)</name>
    <dbReference type="NCBI Taxonomy" id="204669"/>
    <lineage>
        <taxon>Bacteria</taxon>
        <taxon>Pseudomonadati</taxon>
        <taxon>Acidobacteriota</taxon>
        <taxon>Terriglobia</taxon>
        <taxon>Terriglobales</taxon>
        <taxon>Candidatus Korobacteraceae</taxon>
        <taxon>Candidatus Korobacter</taxon>
    </lineage>
</organism>
<feature type="binding site" evidence="11">
    <location>
        <position position="265"/>
    </location>
    <ligand>
        <name>L-glutamine</name>
        <dbReference type="ChEBI" id="CHEBI:58359"/>
    </ligand>
</feature>
<dbReference type="HOGENOM" id="CLU_035901_2_1_0"/>
<feature type="active site" evidence="11">
    <location>
        <position position="348"/>
    </location>
</feature>
<dbReference type="KEGG" id="aba:Acid345_2194"/>
<comment type="catalytic activity">
    <reaction evidence="10 11">
        <text>L-glutamine + H2O = L-glutamate + NH4(+)</text>
        <dbReference type="Rhea" id="RHEA:15889"/>
        <dbReference type="ChEBI" id="CHEBI:15377"/>
        <dbReference type="ChEBI" id="CHEBI:28938"/>
        <dbReference type="ChEBI" id="CHEBI:29985"/>
        <dbReference type="ChEBI" id="CHEBI:58359"/>
    </reaction>
</comment>
<keyword evidence="5 11" id="KW-0547">Nucleotide-binding</keyword>
<dbReference type="EnsemblBacteria" id="ABF41195">
    <property type="protein sequence ID" value="ABF41195"/>
    <property type="gene ID" value="Acid345_2194"/>
</dbReference>
<feature type="binding site" evidence="11">
    <location>
        <position position="303"/>
    </location>
    <ligand>
        <name>L-glutamine</name>
        <dbReference type="ChEBI" id="CHEBI:58359"/>
    </ligand>
</feature>
<dbReference type="SMART" id="SM01097">
    <property type="entry name" value="CPSase_sm_chain"/>
    <property type="match status" value="1"/>
</dbReference>
<keyword evidence="8 11" id="KW-0665">Pyrimidine biosynthesis</keyword>
<dbReference type="PRINTS" id="PR00099">
    <property type="entry name" value="CPSGATASE"/>
</dbReference>
<comment type="pathway">
    <text evidence="2 11">Amino-acid biosynthesis; L-arginine biosynthesis; carbamoyl phosphate from bicarbonate: step 1/1.</text>
</comment>
<evidence type="ECO:0000256" key="4">
    <source>
        <dbReference type="ARBA" id="ARBA00022598"/>
    </source>
</evidence>
<evidence type="ECO:0000313" key="13">
    <source>
        <dbReference type="EMBL" id="ABF41195.1"/>
    </source>
</evidence>
<dbReference type="Gene3D" id="3.40.50.880">
    <property type="match status" value="1"/>
</dbReference>
<keyword evidence="14" id="KW-1185">Reference proteome</keyword>
<sequence length="373" mass="40853">MEAILALEDGRVFRGKGYGAASECIGEVVFNTSITGYQEIFTDPSYAGQIVVLANPQIGNYGTNPEDEEAVKPYIEGLIVREFSKVTSNWRSSDDANDYLERHNVPVLAEIDTRALVRHLRDNGVMRGVISTTEKDVAKLVAKAKSIPKMDGTDLAKVVTTPKLYNWAKGPIEIGKPTEIAQPRHKVVAYDFGIKHNILRMLTGSCCDVTVVPAQTSAEDVLAMKPDGVFLSNGPGDPEPVTYAQKSIQGLMGRVPVFGICLGHQLVGLALGGKTYKLKFGHHGGNHPVKNNTTGKVEITAHNHNFAVDPDSLKQSEVELTHVDLNDNTLEGLRHRSLPLFSVQYHPEASPGPHDSHYLFGDFVKMMDEWKGK</sequence>
<evidence type="ECO:0000256" key="8">
    <source>
        <dbReference type="ARBA" id="ARBA00022975"/>
    </source>
</evidence>
<comment type="catalytic activity">
    <reaction evidence="9 11">
        <text>hydrogencarbonate + L-glutamine + 2 ATP + H2O = carbamoyl phosphate + L-glutamate + 2 ADP + phosphate + 2 H(+)</text>
        <dbReference type="Rhea" id="RHEA:18633"/>
        <dbReference type="ChEBI" id="CHEBI:15377"/>
        <dbReference type="ChEBI" id="CHEBI:15378"/>
        <dbReference type="ChEBI" id="CHEBI:17544"/>
        <dbReference type="ChEBI" id="CHEBI:29985"/>
        <dbReference type="ChEBI" id="CHEBI:30616"/>
        <dbReference type="ChEBI" id="CHEBI:43474"/>
        <dbReference type="ChEBI" id="CHEBI:58228"/>
        <dbReference type="ChEBI" id="CHEBI:58359"/>
        <dbReference type="ChEBI" id="CHEBI:456216"/>
        <dbReference type="EC" id="6.3.5.5"/>
    </reaction>
</comment>
<feature type="binding site" evidence="11">
    <location>
        <position position="262"/>
    </location>
    <ligand>
        <name>L-glutamine</name>
        <dbReference type="ChEBI" id="CHEBI:58359"/>
    </ligand>
</feature>
<protein>
    <recommendedName>
        <fullName evidence="11">Carbamoyl phosphate synthase small chain</fullName>
        <ecNumber evidence="11">6.3.5.5</ecNumber>
    </recommendedName>
    <alternativeName>
        <fullName evidence="11">Carbamoyl phosphate synthetase glutamine chain</fullName>
    </alternativeName>
</protein>
<dbReference type="PRINTS" id="PR00097">
    <property type="entry name" value="ANTSNTHASEII"/>
</dbReference>
<feature type="active site" description="Nucleophile" evidence="11">
    <location>
        <position position="261"/>
    </location>
</feature>
<dbReference type="InterPro" id="IPR029062">
    <property type="entry name" value="Class_I_gatase-like"/>
</dbReference>
<proteinExistence type="inferred from homology"/>
<dbReference type="OrthoDB" id="9804328at2"/>
<dbReference type="FunFam" id="3.40.50.880:FF:000029">
    <property type="entry name" value="Carbamoyl-phosphate synthase small chain"/>
    <property type="match status" value="1"/>
</dbReference>
<keyword evidence="11" id="KW-0028">Amino-acid biosynthesis</keyword>
<feature type="binding site" evidence="11">
    <location>
        <position position="234"/>
    </location>
    <ligand>
        <name>L-glutamine</name>
        <dbReference type="ChEBI" id="CHEBI:58359"/>
    </ligand>
</feature>
<dbReference type="STRING" id="204669.Acid345_2194"/>
<dbReference type="NCBIfam" id="TIGR01368">
    <property type="entry name" value="CPSaseIIsmall"/>
    <property type="match status" value="1"/>
</dbReference>
<dbReference type="GO" id="GO:0044205">
    <property type="term" value="P:'de novo' UMP biosynthetic process"/>
    <property type="evidence" value="ECO:0007669"/>
    <property type="project" value="UniProtKB-UniRule"/>
</dbReference>
<dbReference type="SUPFAM" id="SSF52021">
    <property type="entry name" value="Carbamoyl phosphate synthetase, small subunit N-terminal domain"/>
    <property type="match status" value="1"/>
</dbReference>
<dbReference type="Gene3D" id="3.50.30.20">
    <property type="entry name" value="Carbamoyl-phosphate synthase small subunit, N-terminal domain"/>
    <property type="match status" value="1"/>
</dbReference>
<dbReference type="eggNOG" id="COG0505">
    <property type="taxonomic scope" value="Bacteria"/>
</dbReference>
<comment type="subunit">
    <text evidence="11">Composed of two chains; the small (or glutamine) chain promotes the hydrolysis of glutamine to ammonia, which is used by the large (or ammonia) chain to synthesize carbamoyl phosphate. Tetramer of heterodimers (alpha,beta)4.</text>
</comment>
<dbReference type="UniPathway" id="UPA00070">
    <property type="reaction ID" value="UER00115"/>
</dbReference>
<dbReference type="HAMAP" id="MF_01209">
    <property type="entry name" value="CPSase_S_chain"/>
    <property type="match status" value="1"/>
</dbReference>
<dbReference type="CDD" id="cd01744">
    <property type="entry name" value="GATase1_CPSase"/>
    <property type="match status" value="1"/>
</dbReference>
<dbReference type="SUPFAM" id="SSF52317">
    <property type="entry name" value="Class I glutamine amidotransferase-like"/>
    <property type="match status" value="1"/>
</dbReference>
<dbReference type="GO" id="GO:0005524">
    <property type="term" value="F:ATP binding"/>
    <property type="evidence" value="ECO:0007669"/>
    <property type="project" value="UniProtKB-UniRule"/>
</dbReference>
<dbReference type="Pfam" id="PF00988">
    <property type="entry name" value="CPSase_sm_chain"/>
    <property type="match status" value="1"/>
</dbReference>
<evidence type="ECO:0000256" key="1">
    <source>
        <dbReference type="ARBA" id="ARBA00004812"/>
    </source>
</evidence>
<dbReference type="AlphaFoldDB" id="Q1IPK5"/>
<evidence type="ECO:0000256" key="6">
    <source>
        <dbReference type="ARBA" id="ARBA00022840"/>
    </source>
</evidence>
<comment type="function">
    <text evidence="11">Small subunit of the glutamine-dependent carbamoyl phosphate synthetase (CPSase). CPSase catalyzes the formation of carbamoyl phosphate from the ammonia moiety of glutamine, carbonate, and phosphate donated by ATP, constituting the first step of 2 biosynthetic pathways, one leading to arginine and/or urea and the other to pyrimidine nucleotides. The small subunit (glutamine amidotransferase) binds and cleaves glutamine to supply the large subunit with the substrate ammonia.</text>
</comment>
<dbReference type="PRINTS" id="PR00096">
    <property type="entry name" value="GATASE"/>
</dbReference>
<dbReference type="InterPro" id="IPR017926">
    <property type="entry name" value="GATASE"/>
</dbReference>
<dbReference type="InterPro" id="IPR002474">
    <property type="entry name" value="CarbamoylP_synth_ssu_N"/>
</dbReference>
<keyword evidence="6 11" id="KW-0067">ATP-binding</keyword>
<reference evidence="13 14" key="1">
    <citation type="journal article" date="2009" name="Appl. Environ. Microbiol.">
        <title>Three genomes from the phylum Acidobacteria provide insight into the lifestyles of these microorganisms in soils.</title>
        <authorList>
            <person name="Ward N.L."/>
            <person name="Challacombe J.F."/>
            <person name="Janssen P.H."/>
            <person name="Henrissat B."/>
            <person name="Coutinho P.M."/>
            <person name="Wu M."/>
            <person name="Xie G."/>
            <person name="Haft D.H."/>
            <person name="Sait M."/>
            <person name="Badger J."/>
            <person name="Barabote R.D."/>
            <person name="Bradley B."/>
            <person name="Brettin T.S."/>
            <person name="Brinkac L.M."/>
            <person name="Bruce D."/>
            <person name="Creasy T."/>
            <person name="Daugherty S.C."/>
            <person name="Davidsen T.M."/>
            <person name="DeBoy R.T."/>
            <person name="Detter J.C."/>
            <person name="Dodson R.J."/>
            <person name="Durkin A.S."/>
            <person name="Ganapathy A."/>
            <person name="Gwinn-Giglio M."/>
            <person name="Han C.S."/>
            <person name="Khouri H."/>
            <person name="Kiss H."/>
            <person name="Kothari S.P."/>
            <person name="Madupu R."/>
            <person name="Nelson K.E."/>
            <person name="Nelson W.C."/>
            <person name="Paulsen I."/>
            <person name="Penn K."/>
            <person name="Ren Q."/>
            <person name="Rosovitz M.J."/>
            <person name="Selengut J.D."/>
            <person name="Shrivastava S."/>
            <person name="Sullivan S.A."/>
            <person name="Tapia R."/>
            <person name="Thompson L.S."/>
            <person name="Watkins K.L."/>
            <person name="Yang Q."/>
            <person name="Yu C."/>
            <person name="Zafar N."/>
            <person name="Zhou L."/>
            <person name="Kuske C.R."/>
        </authorList>
    </citation>
    <scope>NUCLEOTIDE SEQUENCE [LARGE SCALE GENOMIC DNA]</scope>
    <source>
        <strain evidence="13 14">Ellin345</strain>
    </source>
</reference>
<dbReference type="PANTHER" id="PTHR43418">
    <property type="entry name" value="MULTIFUNCTIONAL TRYPTOPHAN BIOSYNTHESIS PROTEIN-RELATED"/>
    <property type="match status" value="1"/>
</dbReference>
<gene>
    <name evidence="11" type="primary">carA</name>
    <name evidence="13" type="ordered locus">Acid345_2194</name>
</gene>
<evidence type="ECO:0000259" key="12">
    <source>
        <dbReference type="SMART" id="SM01097"/>
    </source>
</evidence>
<name>Q1IPK5_KORVE</name>
<accession>Q1IPK5</accession>
<feature type="region of interest" description="CPSase" evidence="11">
    <location>
        <begin position="1"/>
        <end position="185"/>
    </location>
</feature>
<dbReference type="Pfam" id="PF00117">
    <property type="entry name" value="GATase"/>
    <property type="match status" value="1"/>
</dbReference>
<dbReference type="UniPathway" id="UPA00068">
    <property type="reaction ID" value="UER00171"/>
</dbReference>
<keyword evidence="7 11" id="KW-0315">Glutamine amidotransferase</keyword>
<dbReference type="InterPro" id="IPR035686">
    <property type="entry name" value="CPSase_GATase1"/>
</dbReference>
<dbReference type="GO" id="GO:0006207">
    <property type="term" value="P:'de novo' pyrimidine nucleobase biosynthetic process"/>
    <property type="evidence" value="ECO:0007669"/>
    <property type="project" value="InterPro"/>
</dbReference>
<evidence type="ECO:0000256" key="9">
    <source>
        <dbReference type="ARBA" id="ARBA00048816"/>
    </source>
</evidence>
<dbReference type="EMBL" id="CP000360">
    <property type="protein sequence ID" value="ABF41195.1"/>
    <property type="molecule type" value="Genomic_DNA"/>
</dbReference>
<evidence type="ECO:0000256" key="11">
    <source>
        <dbReference type="HAMAP-Rule" id="MF_01209"/>
    </source>
</evidence>
<evidence type="ECO:0000256" key="7">
    <source>
        <dbReference type="ARBA" id="ARBA00022962"/>
    </source>
</evidence>
<dbReference type="InterPro" id="IPR036480">
    <property type="entry name" value="CarbP_synth_ssu_N_sf"/>
</dbReference>
<dbReference type="GO" id="GO:0006541">
    <property type="term" value="P:glutamine metabolic process"/>
    <property type="evidence" value="ECO:0007669"/>
    <property type="project" value="InterPro"/>
</dbReference>
<dbReference type="GO" id="GO:0004088">
    <property type="term" value="F:carbamoyl-phosphate synthase (glutamine-hydrolyzing) activity"/>
    <property type="evidence" value="ECO:0007669"/>
    <property type="project" value="UniProtKB-UniRule"/>
</dbReference>